<accession>A0ABW4XVK9</accession>
<keyword evidence="2" id="KW-1185">Reference proteome</keyword>
<reference evidence="2" key="1">
    <citation type="journal article" date="2019" name="Int. J. Syst. Evol. Microbiol.">
        <title>The Global Catalogue of Microorganisms (GCM) 10K type strain sequencing project: providing services to taxonomists for standard genome sequencing and annotation.</title>
        <authorList>
            <consortium name="The Broad Institute Genomics Platform"/>
            <consortium name="The Broad Institute Genome Sequencing Center for Infectious Disease"/>
            <person name="Wu L."/>
            <person name="Ma J."/>
        </authorList>
    </citation>
    <scope>NUCLEOTIDE SEQUENCE [LARGE SCALE GENOMIC DNA]</scope>
    <source>
        <strain evidence="2">JCM 3389</strain>
    </source>
</reference>
<protein>
    <recommendedName>
        <fullName evidence="3">Lipocalin-like domain-containing protein</fullName>
    </recommendedName>
</protein>
<dbReference type="RefSeq" id="WP_379829931.1">
    <property type="nucleotide sequence ID" value="NZ_JBHUHU010000001.1"/>
</dbReference>
<dbReference type="EMBL" id="JBHUHU010000001">
    <property type="protein sequence ID" value="MFD2099183.1"/>
    <property type="molecule type" value="Genomic_DNA"/>
</dbReference>
<gene>
    <name evidence="1" type="ORF">ACFSJE_05320</name>
</gene>
<dbReference type="Proteomes" id="UP001597342">
    <property type="component" value="Unassembled WGS sequence"/>
</dbReference>
<organism evidence="1 2">
    <name type="scientific">Flagellimonas iocasae</name>
    <dbReference type="NCBI Taxonomy" id="2055905"/>
    <lineage>
        <taxon>Bacteria</taxon>
        <taxon>Pseudomonadati</taxon>
        <taxon>Bacteroidota</taxon>
        <taxon>Flavobacteriia</taxon>
        <taxon>Flavobacteriales</taxon>
        <taxon>Flavobacteriaceae</taxon>
        <taxon>Flagellimonas</taxon>
    </lineage>
</organism>
<sequence length="140" mass="15704">MEKIFVKGFFVLFLFVVSCSDDESGNKEVSATHLIGSWSRTVENSEGKTIETYMFKNASGYTHNYQVYGFGHGPVTELGYETEDSGDFRVEGDSLFLEPNGATGNFSTQFWVSENALYFRYTSSPADAPVTSQLHYDRVD</sequence>
<evidence type="ECO:0008006" key="3">
    <source>
        <dbReference type="Google" id="ProtNLM"/>
    </source>
</evidence>
<name>A0ABW4XVK9_9FLAO</name>
<evidence type="ECO:0000313" key="1">
    <source>
        <dbReference type="EMBL" id="MFD2099183.1"/>
    </source>
</evidence>
<proteinExistence type="predicted"/>
<comment type="caution">
    <text evidence="1">The sequence shown here is derived from an EMBL/GenBank/DDBJ whole genome shotgun (WGS) entry which is preliminary data.</text>
</comment>
<dbReference type="PROSITE" id="PS51257">
    <property type="entry name" value="PROKAR_LIPOPROTEIN"/>
    <property type="match status" value="1"/>
</dbReference>
<evidence type="ECO:0000313" key="2">
    <source>
        <dbReference type="Proteomes" id="UP001597342"/>
    </source>
</evidence>